<evidence type="ECO:0000256" key="1">
    <source>
        <dbReference type="SAM" id="Phobius"/>
    </source>
</evidence>
<keyword evidence="1" id="KW-0472">Membrane</keyword>
<dbReference type="Gene3D" id="3.40.50.1820">
    <property type="entry name" value="alpha/beta hydrolase"/>
    <property type="match status" value="1"/>
</dbReference>
<evidence type="ECO:0000259" key="2">
    <source>
        <dbReference type="Pfam" id="PF00561"/>
    </source>
</evidence>
<evidence type="ECO:0000313" key="3">
    <source>
        <dbReference type="EMBL" id="WLR44273.1"/>
    </source>
</evidence>
<keyword evidence="1" id="KW-0812">Transmembrane</keyword>
<dbReference type="SUPFAM" id="SSF53474">
    <property type="entry name" value="alpha/beta-Hydrolases"/>
    <property type="match status" value="1"/>
</dbReference>
<feature type="domain" description="AB hydrolase-1" evidence="2">
    <location>
        <begin position="83"/>
        <end position="185"/>
    </location>
</feature>
<proteinExistence type="predicted"/>
<dbReference type="InterPro" id="IPR000073">
    <property type="entry name" value="AB_hydrolase_1"/>
</dbReference>
<accession>A0ABY9JZR1</accession>
<organism evidence="3 4">
    <name type="scientific">Bacillus carboniphilus</name>
    <dbReference type="NCBI Taxonomy" id="86663"/>
    <lineage>
        <taxon>Bacteria</taxon>
        <taxon>Bacillati</taxon>
        <taxon>Bacillota</taxon>
        <taxon>Bacilli</taxon>
        <taxon>Bacillales</taxon>
        <taxon>Bacillaceae</taxon>
        <taxon>Bacillus</taxon>
    </lineage>
</organism>
<reference evidence="3 4" key="1">
    <citation type="submission" date="2023-06" db="EMBL/GenBank/DDBJ databases">
        <title>Five Gram-positive bacteria isolated from mangrove sediments in Shenzhen, Guangdong, China.</title>
        <authorList>
            <person name="Yu S."/>
            <person name="Zheng W."/>
            <person name="Huang Y."/>
        </authorList>
    </citation>
    <scope>NUCLEOTIDE SEQUENCE [LARGE SCALE GENOMIC DNA]</scope>
    <source>
        <strain evidence="3 4">SaN35-3</strain>
    </source>
</reference>
<sequence>MLYIVLFVAIIFVALVSIGIYFTNQLMYMKKKTDLDIIKRETAYGFFNEKDFNNAPKKEFTLSSKHGYDIKGFTLSPHKHNRHMIICHGVTVNHLNSVKYMNLFLKLGWNVVVYDHRRHGKSGGKTTSFGHFEKDDLKTVVDWVKLQYGKDAYIGIHGESMGSATTLLYAGMVEDGADFYILDCPFANFKDQLAHLLKHDYHLPTFPFIQIGELFLKIREGYTLKDVSPISHIDKIKKPALFIHSEPDTYIPYSMTLQLFEKKQGEKQLFIAKKGAHALSYSENKLEYEQVIEQFLKKIWSNKQKINISSRSS</sequence>
<gene>
    <name evidence="3" type="ORF">LC087_06780</name>
</gene>
<feature type="transmembrane region" description="Helical" evidence="1">
    <location>
        <begin position="6"/>
        <end position="23"/>
    </location>
</feature>
<dbReference type="Proteomes" id="UP001197974">
    <property type="component" value="Chromosome"/>
</dbReference>
<keyword evidence="1" id="KW-1133">Transmembrane helix</keyword>
<evidence type="ECO:0000313" key="4">
    <source>
        <dbReference type="Proteomes" id="UP001197974"/>
    </source>
</evidence>
<dbReference type="PANTHER" id="PTHR43358">
    <property type="entry name" value="ALPHA/BETA-HYDROLASE"/>
    <property type="match status" value="1"/>
</dbReference>
<dbReference type="RefSeq" id="WP_226538683.1">
    <property type="nucleotide sequence ID" value="NZ_CP129013.1"/>
</dbReference>
<name>A0ABY9JZR1_9BACI</name>
<dbReference type="PANTHER" id="PTHR43358:SF5">
    <property type="entry name" value="EXPORTED PROTEIN"/>
    <property type="match status" value="1"/>
</dbReference>
<dbReference type="InterPro" id="IPR029058">
    <property type="entry name" value="AB_hydrolase_fold"/>
</dbReference>
<dbReference type="InterPro" id="IPR052920">
    <property type="entry name" value="DNA-binding_regulatory"/>
</dbReference>
<dbReference type="EMBL" id="CP129013">
    <property type="protein sequence ID" value="WLR44273.1"/>
    <property type="molecule type" value="Genomic_DNA"/>
</dbReference>
<keyword evidence="3" id="KW-0378">Hydrolase</keyword>
<dbReference type="Pfam" id="PF00561">
    <property type="entry name" value="Abhydrolase_1"/>
    <property type="match status" value="1"/>
</dbReference>
<protein>
    <submittedName>
        <fullName evidence="3">Alpha/beta hydrolase</fullName>
    </submittedName>
</protein>
<keyword evidence="4" id="KW-1185">Reference proteome</keyword>
<dbReference type="GO" id="GO:0016787">
    <property type="term" value="F:hydrolase activity"/>
    <property type="evidence" value="ECO:0007669"/>
    <property type="project" value="UniProtKB-KW"/>
</dbReference>